<evidence type="ECO:0000256" key="2">
    <source>
        <dbReference type="SAM" id="MobiDB-lite"/>
    </source>
</evidence>
<reference evidence="3" key="1">
    <citation type="submission" date="2020-12" db="EMBL/GenBank/DDBJ databases">
        <title>Metabolic potential, ecology and presence of endohyphal bacteria is reflected in genomic diversity of Mucoromycotina.</title>
        <authorList>
            <person name="Muszewska A."/>
            <person name="Okrasinska A."/>
            <person name="Steczkiewicz K."/>
            <person name="Drgas O."/>
            <person name="Orlowska M."/>
            <person name="Perlinska-Lenart U."/>
            <person name="Aleksandrzak-Piekarczyk T."/>
            <person name="Szatraj K."/>
            <person name="Zielenkiewicz U."/>
            <person name="Pilsyk S."/>
            <person name="Malc E."/>
            <person name="Mieczkowski P."/>
            <person name="Kruszewska J.S."/>
            <person name="Biernat P."/>
            <person name="Pawlowska J."/>
        </authorList>
    </citation>
    <scope>NUCLEOTIDE SEQUENCE</scope>
    <source>
        <strain evidence="3">WA0000067209</strain>
    </source>
</reference>
<evidence type="ECO:0000256" key="1">
    <source>
        <dbReference type="SAM" id="Coils"/>
    </source>
</evidence>
<dbReference type="AlphaFoldDB" id="A0A8H7PD26"/>
<feature type="region of interest" description="Disordered" evidence="2">
    <location>
        <begin position="138"/>
        <end position="167"/>
    </location>
</feature>
<keyword evidence="1" id="KW-0175">Coiled coil</keyword>
<protein>
    <submittedName>
        <fullName evidence="3">Uncharacterized protein</fullName>
    </submittedName>
</protein>
<feature type="coiled-coil region" evidence="1">
    <location>
        <begin position="236"/>
        <end position="270"/>
    </location>
</feature>
<comment type="caution">
    <text evidence="3">The sequence shown here is derived from an EMBL/GenBank/DDBJ whole genome shotgun (WGS) entry which is preliminary data.</text>
</comment>
<dbReference type="OrthoDB" id="2383523at2759"/>
<sequence length="457" mass="51213">MALNNVLEALVGHSSNVASVKLAQPSKDVANYLLNTQSRDKQLIRDAESYEGKLFSVGGSEQAVARIQAEYSSPALNSKATHRQHVDRVLSAANTLNQICDNPVETRERIQELAQKHEELQLNIDYLESSKLKNDRELLTLQQPQTQPKKSSKYKDEDEERNAQQLQHDITEHERAILRLQKSLSAKDAMITELADGITEQLEVQSRFKDTDITMYDVDDMNFEYTDMTEEAMNDLPAEERELALLQKAINDKKEELEQAEETLKSLPTESTISHSPIEHDVALHTASMEVYDKFVETWDHASVSMRSKSTSIVDEDLQNGVIALTERIASTLQDVIDDLQVVQSLDSHITILGDVNQTLINFILDQAKPSFNKNSRPTFQPTAQSASSAAVLKTIREHQMHHHRGIPLAQLKTGISKFASSLNFSEAQGTQAIYMLVANGLVTIDRNEKGSPVKLV</sequence>
<organism evidence="3 4">
    <name type="scientific">Mortierella isabellina</name>
    <name type="common">Filamentous fungus</name>
    <name type="synonym">Umbelopsis isabellina</name>
    <dbReference type="NCBI Taxonomy" id="91625"/>
    <lineage>
        <taxon>Eukaryota</taxon>
        <taxon>Fungi</taxon>
        <taxon>Fungi incertae sedis</taxon>
        <taxon>Mucoromycota</taxon>
        <taxon>Mucoromycotina</taxon>
        <taxon>Umbelopsidomycetes</taxon>
        <taxon>Umbelopsidales</taxon>
        <taxon>Umbelopsidaceae</taxon>
        <taxon>Umbelopsis</taxon>
    </lineage>
</organism>
<keyword evidence="4" id="KW-1185">Reference proteome</keyword>
<name>A0A8H7PD26_MORIS</name>
<evidence type="ECO:0000313" key="4">
    <source>
        <dbReference type="Proteomes" id="UP000654370"/>
    </source>
</evidence>
<dbReference type="EMBL" id="JAEPQZ010000020">
    <property type="protein sequence ID" value="KAG2171633.1"/>
    <property type="molecule type" value="Genomic_DNA"/>
</dbReference>
<feature type="compositionally biased region" description="Low complexity" evidence="2">
    <location>
        <begin position="139"/>
        <end position="149"/>
    </location>
</feature>
<accession>A0A8H7PD26</accession>
<evidence type="ECO:0000313" key="3">
    <source>
        <dbReference type="EMBL" id="KAG2171633.1"/>
    </source>
</evidence>
<gene>
    <name evidence="3" type="ORF">INT43_008359</name>
</gene>
<dbReference type="Proteomes" id="UP000654370">
    <property type="component" value="Unassembled WGS sequence"/>
</dbReference>
<proteinExistence type="predicted"/>